<feature type="transmembrane region" description="Helical" evidence="1">
    <location>
        <begin position="5"/>
        <end position="25"/>
    </location>
</feature>
<organism evidence="2 3">
    <name type="scientific">Candidatus Woesebacteria bacterium RIFCSPHIGHO2_12_FULL_41_24</name>
    <dbReference type="NCBI Taxonomy" id="1802510"/>
    <lineage>
        <taxon>Bacteria</taxon>
        <taxon>Candidatus Woeseibacteriota</taxon>
    </lineage>
</organism>
<feature type="transmembrane region" description="Helical" evidence="1">
    <location>
        <begin position="874"/>
        <end position="894"/>
    </location>
</feature>
<reference evidence="2 3" key="1">
    <citation type="journal article" date="2016" name="Nat. Commun.">
        <title>Thousands of microbial genomes shed light on interconnected biogeochemical processes in an aquifer system.</title>
        <authorList>
            <person name="Anantharaman K."/>
            <person name="Brown C.T."/>
            <person name="Hug L.A."/>
            <person name="Sharon I."/>
            <person name="Castelle C.J."/>
            <person name="Probst A.J."/>
            <person name="Thomas B.C."/>
            <person name="Singh A."/>
            <person name="Wilkins M.J."/>
            <person name="Karaoz U."/>
            <person name="Brodie E.L."/>
            <person name="Williams K.H."/>
            <person name="Hubbard S.S."/>
            <person name="Banfield J.F."/>
        </authorList>
    </citation>
    <scope>NUCLEOTIDE SEQUENCE [LARGE SCALE GENOMIC DNA]</scope>
</reference>
<feature type="transmembrane region" description="Helical" evidence="1">
    <location>
        <begin position="211"/>
        <end position="231"/>
    </location>
</feature>
<gene>
    <name evidence="2" type="ORF">A3E44_05365</name>
</gene>
<comment type="caution">
    <text evidence="2">The sequence shown here is derived from an EMBL/GenBank/DDBJ whole genome shotgun (WGS) entry which is preliminary data.</text>
</comment>
<dbReference type="AlphaFoldDB" id="A0A1F8APW1"/>
<dbReference type="EMBL" id="MGGW01000020">
    <property type="protein sequence ID" value="OGM53817.1"/>
    <property type="molecule type" value="Genomic_DNA"/>
</dbReference>
<feature type="transmembrane region" description="Helical" evidence="1">
    <location>
        <begin position="277"/>
        <end position="298"/>
    </location>
</feature>
<feature type="transmembrane region" description="Helical" evidence="1">
    <location>
        <begin position="166"/>
        <end position="191"/>
    </location>
</feature>
<evidence type="ECO:0000313" key="3">
    <source>
        <dbReference type="Proteomes" id="UP000178603"/>
    </source>
</evidence>
<keyword evidence="1" id="KW-0812">Transmembrane</keyword>
<dbReference type="Proteomes" id="UP000178603">
    <property type="component" value="Unassembled WGS sequence"/>
</dbReference>
<feature type="transmembrane region" description="Helical" evidence="1">
    <location>
        <begin position="109"/>
        <end position="129"/>
    </location>
</feature>
<evidence type="ECO:0000256" key="1">
    <source>
        <dbReference type="SAM" id="Phobius"/>
    </source>
</evidence>
<protein>
    <recommendedName>
        <fullName evidence="4">Membrane protein 6-pyruvoyl-tetrahydropterin synthase-related domain-containing protein</fullName>
    </recommendedName>
</protein>
<feature type="transmembrane region" description="Helical" evidence="1">
    <location>
        <begin position="349"/>
        <end position="369"/>
    </location>
</feature>
<name>A0A1F8APW1_9BACT</name>
<feature type="transmembrane region" description="Helical" evidence="1">
    <location>
        <begin position="252"/>
        <end position="271"/>
    </location>
</feature>
<keyword evidence="1" id="KW-0472">Membrane</keyword>
<feature type="transmembrane region" description="Helical" evidence="1">
    <location>
        <begin position="70"/>
        <end position="97"/>
    </location>
</feature>
<feature type="transmembrane region" description="Helical" evidence="1">
    <location>
        <begin position="376"/>
        <end position="397"/>
    </location>
</feature>
<evidence type="ECO:0000313" key="2">
    <source>
        <dbReference type="EMBL" id="OGM53817.1"/>
    </source>
</evidence>
<keyword evidence="1" id="KW-1133">Transmembrane helix</keyword>
<sequence length="900" mass="102564">MVRRYFSLIFTVFLFWTIFFPGIHIGHDFPNIYPEALKENISLPQVWSTRGSEGMGYYAVDTLWSWPLDFGIGLLSLIGLPFWVITLGVFIIPTFVIGCIGIHKLLEDFGIKGVGIFVGQLVFLANSYLALLIDGGQLSIALAYSLFPLAFYFLKEVMDKSSPNAPFKFALVVAFISISDIRFLYILAVLVSIKFIFDLVQKQRGKVILRYFKLGFITTSFLFFLHLYWLLPAIFARAPLLPSNYGRVTQLSFLNFTTLGHALFFITPHWFQNIFGQVTGVLFYFVIFPLLAFLPIFVIKKGKSVGFWTLIALSGVFLAKGVSPPLGTVYQWLFTNFPGFSLFRDSTKFFFMVGISYSVLAGFSVDWILSKVRTKTARICLFLSVLGIWSVLLYPAWSDKMTGLLRIPQSNIKIDYIKNISLNGEKYSRSLWMPFRHPFAFADHKHPLTEATLLAVKRPFSIGVVGTYELFNFLRDYPEVDEFLRISSIANLLYTKPISKSDSEYYEVFSDQLADLPWVSWSERKEDLLILKTREHEDLFFLTQEPWFVIGSDEIYGQVPKESFKQSSFIFLEEGLLDEKILTGDDARIVAYQKNLTDVAAFFLGRDYFLFPSRTLDFSPDGSGWWKRETGDFLTWRSFLESKYKIENTDFDYGGGWAVAEGATSRTVYNITKSCDCILIARFLLSSQGGILRFSVDGNEIGQVNTKLEKPSKVVRKLAGYKDTPDKFLEYDKGNVEWSEVGEVTSMGKLQIETRGNINVVNALGVIPKNLWDEAKRKAAAASVVLWDEISELDQKSLFEGKNSGEVDYTPVSPTHFKVRVTGLEDKSLLVFSQNFDPLWTMNDVGAYPVYSFVNGFMVAENGEYDVYFTPQKYVLPGLLFGWVGVLMVTFLVYKRLMRV</sequence>
<evidence type="ECO:0008006" key="4">
    <source>
        <dbReference type="Google" id="ProtNLM"/>
    </source>
</evidence>
<accession>A0A1F8APW1</accession>
<feature type="transmembrane region" description="Helical" evidence="1">
    <location>
        <begin position="305"/>
        <end position="323"/>
    </location>
</feature>
<feature type="transmembrane region" description="Helical" evidence="1">
    <location>
        <begin position="135"/>
        <end position="154"/>
    </location>
</feature>
<proteinExistence type="predicted"/>